<dbReference type="Proteomes" id="UP000285575">
    <property type="component" value="Unassembled WGS sequence"/>
</dbReference>
<evidence type="ECO:0000313" key="3">
    <source>
        <dbReference type="EMBL" id="RVU43944.1"/>
    </source>
</evidence>
<organism evidence="3 4">
    <name type="scientific">Rubrivivax rivuli</name>
    <dbReference type="NCBI Taxonomy" id="1862385"/>
    <lineage>
        <taxon>Bacteria</taxon>
        <taxon>Pseudomonadati</taxon>
        <taxon>Pseudomonadota</taxon>
        <taxon>Betaproteobacteria</taxon>
        <taxon>Burkholderiales</taxon>
        <taxon>Sphaerotilaceae</taxon>
        <taxon>Rubrivivax</taxon>
    </lineage>
</organism>
<dbReference type="InterPro" id="IPR016181">
    <property type="entry name" value="Acyl_CoA_acyltransferase"/>
</dbReference>
<dbReference type="GO" id="GO:0008999">
    <property type="term" value="F:protein-N-terminal-alanine acetyltransferase activity"/>
    <property type="evidence" value="ECO:0007669"/>
    <property type="project" value="TreeGrafter"/>
</dbReference>
<sequence length="253" mass="28845">MHFDPQIPRETDVASGLPIGPRLVATGPAPRPERITLEGRYCRLEPFDASRHAEGLFQACTPPDAGARFLYLSEEPPRSVAEMHAWMTDKAKSQDPLFFTVIDATRGRALGRQALMRIEPTHRVIEIGSIYWGPEMSRSRISTEAQYLFMKYAFELGYRRYEWKCNALNAPSRAAALRFGFVYEGHFRRAAVVKGRSRDTSWFSILDEEWPALQRAYETWLRPANFDEAGRQRQRLSALTRIASSETSVQDGA</sequence>
<dbReference type="Pfam" id="PF13302">
    <property type="entry name" value="Acetyltransf_3"/>
    <property type="match status" value="1"/>
</dbReference>
<reference evidence="3 4" key="1">
    <citation type="submission" date="2019-01" db="EMBL/GenBank/DDBJ databases">
        <authorList>
            <person name="Chen W.-M."/>
        </authorList>
    </citation>
    <scope>NUCLEOTIDE SEQUENCE [LARGE SCALE GENOMIC DNA]</scope>
    <source>
        <strain evidence="3 4">KYPY4</strain>
    </source>
</reference>
<dbReference type="OrthoDB" id="5295305at2"/>
<dbReference type="InterPro" id="IPR000182">
    <property type="entry name" value="GNAT_dom"/>
</dbReference>
<dbReference type="SUPFAM" id="SSF55729">
    <property type="entry name" value="Acyl-CoA N-acyltransferases (Nat)"/>
    <property type="match status" value="1"/>
</dbReference>
<evidence type="ECO:0000256" key="1">
    <source>
        <dbReference type="SAM" id="MobiDB-lite"/>
    </source>
</evidence>
<dbReference type="PANTHER" id="PTHR43441">
    <property type="entry name" value="RIBOSOMAL-PROTEIN-SERINE ACETYLTRANSFERASE"/>
    <property type="match status" value="1"/>
</dbReference>
<dbReference type="FunFam" id="3.40.630.30:FF:000047">
    <property type="entry name" value="Acetyltransferase, GNAT family"/>
    <property type="match status" value="1"/>
</dbReference>
<dbReference type="PROSITE" id="PS51186">
    <property type="entry name" value="GNAT"/>
    <property type="match status" value="1"/>
</dbReference>
<feature type="compositionally biased region" description="Basic and acidic residues" evidence="1">
    <location>
        <begin position="1"/>
        <end position="12"/>
    </location>
</feature>
<protein>
    <submittedName>
        <fullName evidence="3">N-acetyltransferase</fullName>
    </submittedName>
</protein>
<dbReference type="PANTHER" id="PTHR43441:SF2">
    <property type="entry name" value="FAMILY ACETYLTRANSFERASE, PUTATIVE (AFU_ORTHOLOGUE AFUA_7G00850)-RELATED"/>
    <property type="match status" value="1"/>
</dbReference>
<keyword evidence="3" id="KW-0808">Transferase</keyword>
<feature type="region of interest" description="Disordered" evidence="1">
    <location>
        <begin position="1"/>
        <end position="30"/>
    </location>
</feature>
<evidence type="ECO:0000259" key="2">
    <source>
        <dbReference type="PROSITE" id="PS51186"/>
    </source>
</evidence>
<name>A0A437RB88_9BURK</name>
<dbReference type="Gene3D" id="3.40.630.30">
    <property type="match status" value="1"/>
</dbReference>
<comment type="caution">
    <text evidence="3">The sequence shown here is derived from an EMBL/GenBank/DDBJ whole genome shotgun (WGS) entry which is preliminary data.</text>
</comment>
<dbReference type="InterPro" id="IPR051908">
    <property type="entry name" value="Ribosomal_N-acetyltransferase"/>
</dbReference>
<dbReference type="AlphaFoldDB" id="A0A437RB88"/>
<evidence type="ECO:0000313" key="4">
    <source>
        <dbReference type="Proteomes" id="UP000285575"/>
    </source>
</evidence>
<dbReference type="GO" id="GO:1990189">
    <property type="term" value="F:protein N-terminal-serine acetyltransferase activity"/>
    <property type="evidence" value="ECO:0007669"/>
    <property type="project" value="TreeGrafter"/>
</dbReference>
<accession>A0A437RB88</accession>
<feature type="domain" description="N-acetyltransferase" evidence="2">
    <location>
        <begin position="55"/>
        <end position="199"/>
    </location>
</feature>
<keyword evidence="4" id="KW-1185">Reference proteome</keyword>
<proteinExistence type="predicted"/>
<gene>
    <name evidence="3" type="ORF">EOE66_18625</name>
</gene>
<dbReference type="EMBL" id="SACR01000006">
    <property type="protein sequence ID" value="RVU43944.1"/>
    <property type="molecule type" value="Genomic_DNA"/>
</dbReference>